<dbReference type="Proteomes" id="UP000296468">
    <property type="component" value="Chromosome"/>
</dbReference>
<proteinExistence type="predicted"/>
<keyword evidence="1" id="KW-0812">Transmembrane</keyword>
<keyword evidence="1" id="KW-1133">Transmembrane helix</keyword>
<gene>
    <name evidence="2" type="ORF">EPZ47_05140</name>
</gene>
<sequence length="134" mass="14871">MDDIITAIGSWLTETHEAKRRMVSNLEMLFWIAAAIVGAIAAKDYAAKRKALMARTEQALPEKDLVATSFSDEEGRAVKYVGLLRRVEGGYTVSLIREADGERTESCSEVMPSLEKVEVYLTNCTSFVLSDFKS</sequence>
<name>A0A4P7PCC1_9PSED</name>
<evidence type="ECO:0000256" key="1">
    <source>
        <dbReference type="SAM" id="Phobius"/>
    </source>
</evidence>
<dbReference type="OrthoDB" id="7019515at2"/>
<accession>A0A4P7PCC1</accession>
<reference evidence="2 3" key="1">
    <citation type="journal article" date="2019" name="Front. Microbiol.">
        <title>In silico and Genetic Analyses of Cyclic Lipopeptide Synthetic Gene Clusters in Pseudomonas sp. 11K1.</title>
        <authorList>
            <person name="Zhao H."/>
            <person name="Liu Y.P."/>
            <person name="Zhang L.Q."/>
        </authorList>
    </citation>
    <scope>NUCLEOTIDE SEQUENCE [LARGE SCALE GENOMIC DNA]</scope>
    <source>
        <strain evidence="2 3">11K1</strain>
    </source>
</reference>
<organism evidence="2 3">
    <name type="scientific">Pseudomonas viciae</name>
    <dbReference type="NCBI Taxonomy" id="2505979"/>
    <lineage>
        <taxon>Bacteria</taxon>
        <taxon>Pseudomonadati</taxon>
        <taxon>Pseudomonadota</taxon>
        <taxon>Gammaproteobacteria</taxon>
        <taxon>Pseudomonadales</taxon>
        <taxon>Pseudomonadaceae</taxon>
        <taxon>Pseudomonas</taxon>
    </lineage>
</organism>
<evidence type="ECO:0000313" key="3">
    <source>
        <dbReference type="Proteomes" id="UP000296468"/>
    </source>
</evidence>
<dbReference type="KEGG" id="pvk:EPZ47_05140"/>
<dbReference type="EMBL" id="CP035088">
    <property type="protein sequence ID" value="QBZ88109.1"/>
    <property type="molecule type" value="Genomic_DNA"/>
</dbReference>
<feature type="transmembrane region" description="Helical" evidence="1">
    <location>
        <begin position="28"/>
        <end position="46"/>
    </location>
</feature>
<protein>
    <submittedName>
        <fullName evidence="2">Uncharacterized protein</fullName>
    </submittedName>
</protein>
<dbReference type="AlphaFoldDB" id="A0A4P7PCC1"/>
<evidence type="ECO:0000313" key="2">
    <source>
        <dbReference type="EMBL" id="QBZ88109.1"/>
    </source>
</evidence>
<dbReference type="RefSeq" id="WP_135843819.1">
    <property type="nucleotide sequence ID" value="NZ_CP035088.1"/>
</dbReference>
<keyword evidence="1" id="KW-0472">Membrane</keyword>